<name>H1KCI1_METEX</name>
<organism evidence="2 3">
    <name type="scientific">Methylorubrum extorquens DSM 13060</name>
    <dbReference type="NCBI Taxonomy" id="882800"/>
    <lineage>
        <taxon>Bacteria</taxon>
        <taxon>Pseudomonadati</taxon>
        <taxon>Pseudomonadota</taxon>
        <taxon>Alphaproteobacteria</taxon>
        <taxon>Hyphomicrobiales</taxon>
        <taxon>Methylobacteriaceae</taxon>
        <taxon>Methylorubrum</taxon>
    </lineage>
</organism>
<feature type="region of interest" description="Disordered" evidence="1">
    <location>
        <begin position="1"/>
        <end position="53"/>
    </location>
</feature>
<dbReference type="EMBL" id="AGJK01000004">
    <property type="protein sequence ID" value="EHP94805.1"/>
    <property type="molecule type" value="Genomic_DNA"/>
</dbReference>
<gene>
    <name evidence="2" type="ORF">MetexDRAFT_0343</name>
</gene>
<feature type="compositionally biased region" description="Basic and acidic residues" evidence="1">
    <location>
        <begin position="27"/>
        <end position="40"/>
    </location>
</feature>
<protein>
    <submittedName>
        <fullName evidence="2">Uncharacterized protein</fullName>
    </submittedName>
</protein>
<feature type="region of interest" description="Disordered" evidence="1">
    <location>
        <begin position="91"/>
        <end position="116"/>
    </location>
</feature>
<accession>H1KCI1</accession>
<dbReference type="PATRIC" id="fig|882800.3.peg.323"/>
<evidence type="ECO:0000313" key="2">
    <source>
        <dbReference type="EMBL" id="EHP94805.1"/>
    </source>
</evidence>
<reference evidence="2 3" key="1">
    <citation type="submission" date="2011-09" db="EMBL/GenBank/DDBJ databases">
        <title>The draft genome of Methylobacterium extorquens DSM 13060.</title>
        <authorList>
            <consortium name="US DOE Joint Genome Institute (JGI-PGF)"/>
            <person name="Lucas S."/>
            <person name="Han J."/>
            <person name="Lapidus A."/>
            <person name="Cheng J.-F."/>
            <person name="Goodwin L."/>
            <person name="Pitluck S."/>
            <person name="Peters L."/>
            <person name="Land M.L."/>
            <person name="Hauser L."/>
            <person name="Koskimaki J."/>
            <person name="Halonen O."/>
            <person name="Pirttila A."/>
            <person name="Frank C."/>
            <person name="Woyke T.J."/>
        </authorList>
    </citation>
    <scope>NUCLEOTIDE SEQUENCE [LARGE SCALE GENOMIC DNA]</scope>
    <source>
        <strain evidence="2 3">DSM 13060</strain>
    </source>
</reference>
<evidence type="ECO:0000313" key="3">
    <source>
        <dbReference type="Proteomes" id="UP000004382"/>
    </source>
</evidence>
<dbReference type="RefSeq" id="WP_003596492.1">
    <property type="nucleotide sequence ID" value="NZ_AGJK01000004.1"/>
</dbReference>
<comment type="caution">
    <text evidence="2">The sequence shown here is derived from an EMBL/GenBank/DDBJ whole genome shotgun (WGS) entry which is preliminary data.</text>
</comment>
<sequence>MTDHGLGNFAPAPNDLPDIVDGPGDYVTRDGRRVTIREVKSPSAPDTTSFGASGAIWKDYRGSERPRGYGLWHASGRSMPLEERPSDIVGRWQHPADVQDAAEPDPEEGCGAPRFR</sequence>
<evidence type="ECO:0000256" key="1">
    <source>
        <dbReference type="SAM" id="MobiDB-lite"/>
    </source>
</evidence>
<dbReference type="Proteomes" id="UP000004382">
    <property type="component" value="Unassembled WGS sequence"/>
</dbReference>
<proteinExistence type="predicted"/>
<dbReference type="AlphaFoldDB" id="H1KCI1"/>